<dbReference type="Gene3D" id="1.10.4030.10">
    <property type="entry name" value="Porin chaperone SurA, peptide-binding domain"/>
    <property type="match status" value="1"/>
</dbReference>
<feature type="region of interest" description="Disordered" evidence="7">
    <location>
        <begin position="627"/>
        <end position="658"/>
    </location>
</feature>
<evidence type="ECO:0000256" key="5">
    <source>
        <dbReference type="ARBA" id="ARBA00023235"/>
    </source>
</evidence>
<dbReference type="EMBL" id="CADCWP010000205">
    <property type="protein sequence ID" value="CAA9577420.1"/>
    <property type="molecule type" value="Genomic_DNA"/>
</dbReference>
<feature type="compositionally biased region" description="Gly residues" evidence="7">
    <location>
        <begin position="548"/>
        <end position="562"/>
    </location>
</feature>
<feature type="domain" description="PpiC" evidence="8">
    <location>
        <begin position="187"/>
        <end position="284"/>
    </location>
</feature>
<organism evidence="9">
    <name type="scientific">uncultured Truepera sp</name>
    <dbReference type="NCBI Taxonomy" id="543023"/>
    <lineage>
        <taxon>Bacteria</taxon>
        <taxon>Thermotogati</taxon>
        <taxon>Deinococcota</taxon>
        <taxon>Deinococci</taxon>
        <taxon>Trueperales</taxon>
        <taxon>Trueperaceae</taxon>
        <taxon>Truepera</taxon>
        <taxon>environmental samples</taxon>
    </lineage>
</organism>
<dbReference type="InterPro" id="IPR000297">
    <property type="entry name" value="PPIase_PpiC"/>
</dbReference>
<feature type="region of interest" description="Disordered" evidence="7">
    <location>
        <begin position="540"/>
        <end position="563"/>
    </location>
</feature>
<comment type="catalytic activity">
    <reaction evidence="1">
        <text>[protein]-peptidylproline (omega=180) = [protein]-peptidylproline (omega=0)</text>
        <dbReference type="Rhea" id="RHEA:16237"/>
        <dbReference type="Rhea" id="RHEA-COMP:10747"/>
        <dbReference type="Rhea" id="RHEA-COMP:10748"/>
        <dbReference type="ChEBI" id="CHEBI:83833"/>
        <dbReference type="ChEBI" id="CHEBI:83834"/>
        <dbReference type="EC" id="5.2.1.8"/>
    </reaction>
</comment>
<sequence length="658" mass="69254">MNLSQRNRNIILWVVAIGLLISMVISFTPGTLFGGASQREAAEGPVALNVNGEPVRELEIARLEQTPPFNAVQEGPVAEDLQTVLLDQVVSQELLQRAAADVDISSAEVRERVNEFREQQGVAGGSNDRAYQDLIAGAGYTDDTFRDLIRTQVQQEKYLDSLTEGVSVTGEEVETYYAANQNAYRSEPRITAREIVVADRALADRLYARAVAGEDFAALARENSTERAEQGGALGAAEGESTPQPVTRVALPTAVAEAAFALGGPGLTAPIEAGGAFHIVKVEAYEPGAPRPLDEVRGEVETDVLELKEAAAQENALLNLKADAEVSAPEGSRYRYQNPTVARVGDTEIKAAELGRATYLNPQIQQLLNPNFADIIASSVKPNVLDQLVDEELAYQGAQRLDATFVGPRAAVAQSALGYVGRDVEVTDANIRSYYRDNQAAFTVEPSALTTRVNFPDAASARDFRRALTGAQSVDAEAVRLVAEASDGTVQNLGNVTPGTQPEVIDTALFNFGRGPEAAMTPLGDGLDISRVLTVTTPAADTSASGGAASGGAPSGGAGSVGAGAAPQQQFVVLVAARTPERVRPLREVRTQVEQGVLEQQRTRVQQDWLAGLRRDIPVENLLAAQTAPAGAQSGGAGGGGSVPTLTPTPAPESGSAN</sequence>
<dbReference type="InterPro" id="IPR050245">
    <property type="entry name" value="PrsA_foldase"/>
</dbReference>
<evidence type="ECO:0000256" key="6">
    <source>
        <dbReference type="PROSITE-ProRule" id="PRU00278"/>
    </source>
</evidence>
<dbReference type="InterPro" id="IPR046357">
    <property type="entry name" value="PPIase_dom_sf"/>
</dbReference>
<dbReference type="Pfam" id="PF13145">
    <property type="entry name" value="Rotamase_2"/>
    <property type="match status" value="1"/>
</dbReference>
<gene>
    <name evidence="9" type="ORF">AVDCRST_MAG86-2413</name>
</gene>
<dbReference type="EC" id="5.2.1.8" evidence="2"/>
<protein>
    <recommendedName>
        <fullName evidence="2">peptidylprolyl isomerase</fullName>
        <ecNumber evidence="2">5.2.1.8</ecNumber>
    </recommendedName>
</protein>
<name>A0A6J4VEV4_9DEIN</name>
<evidence type="ECO:0000256" key="7">
    <source>
        <dbReference type="SAM" id="MobiDB-lite"/>
    </source>
</evidence>
<evidence type="ECO:0000256" key="1">
    <source>
        <dbReference type="ARBA" id="ARBA00000971"/>
    </source>
</evidence>
<dbReference type="PANTHER" id="PTHR47245">
    <property type="entry name" value="PEPTIDYLPROLYL ISOMERASE"/>
    <property type="match status" value="1"/>
</dbReference>
<evidence type="ECO:0000256" key="2">
    <source>
        <dbReference type="ARBA" id="ARBA00013194"/>
    </source>
</evidence>
<proteinExistence type="predicted"/>
<dbReference type="SUPFAM" id="SSF54534">
    <property type="entry name" value="FKBP-like"/>
    <property type="match status" value="1"/>
</dbReference>
<evidence type="ECO:0000313" key="9">
    <source>
        <dbReference type="EMBL" id="CAA9577420.1"/>
    </source>
</evidence>
<keyword evidence="3" id="KW-0732">Signal</keyword>
<dbReference type="Gene3D" id="3.10.50.40">
    <property type="match status" value="1"/>
</dbReference>
<dbReference type="SUPFAM" id="SSF109998">
    <property type="entry name" value="Triger factor/SurA peptide-binding domain-like"/>
    <property type="match status" value="2"/>
</dbReference>
<keyword evidence="4 6" id="KW-0697">Rotamase</keyword>
<dbReference type="AlphaFoldDB" id="A0A6J4VEV4"/>
<keyword evidence="5 6" id="KW-0413">Isomerase</keyword>
<evidence type="ECO:0000256" key="4">
    <source>
        <dbReference type="ARBA" id="ARBA00023110"/>
    </source>
</evidence>
<reference evidence="9" key="1">
    <citation type="submission" date="2020-02" db="EMBL/GenBank/DDBJ databases">
        <authorList>
            <person name="Meier V. D."/>
        </authorList>
    </citation>
    <scope>NUCLEOTIDE SEQUENCE</scope>
    <source>
        <strain evidence="9">AVDCRST_MAG86</strain>
    </source>
</reference>
<evidence type="ECO:0000259" key="8">
    <source>
        <dbReference type="PROSITE" id="PS50198"/>
    </source>
</evidence>
<dbReference type="Pfam" id="PF13624">
    <property type="entry name" value="SurA_N_3"/>
    <property type="match status" value="1"/>
</dbReference>
<accession>A0A6J4VEV4</accession>
<dbReference type="InterPro" id="IPR027304">
    <property type="entry name" value="Trigger_fact/SurA_dom_sf"/>
</dbReference>
<dbReference type="PROSITE" id="PS50198">
    <property type="entry name" value="PPIC_PPIASE_2"/>
    <property type="match status" value="1"/>
</dbReference>
<evidence type="ECO:0000256" key="3">
    <source>
        <dbReference type="ARBA" id="ARBA00022729"/>
    </source>
</evidence>
<feature type="compositionally biased region" description="Gly residues" evidence="7">
    <location>
        <begin position="633"/>
        <end position="642"/>
    </location>
</feature>
<feature type="region of interest" description="Disordered" evidence="7">
    <location>
        <begin position="222"/>
        <end position="244"/>
    </location>
</feature>
<dbReference type="GO" id="GO:0003755">
    <property type="term" value="F:peptidyl-prolyl cis-trans isomerase activity"/>
    <property type="evidence" value="ECO:0007669"/>
    <property type="project" value="UniProtKB-KW"/>
</dbReference>
<dbReference type="PANTHER" id="PTHR47245:SF1">
    <property type="entry name" value="FOLDASE PROTEIN PRSA"/>
    <property type="match status" value="1"/>
</dbReference>